<name>A0ABW0I134_9BACL</name>
<dbReference type="EMBL" id="JBHSMI010000056">
    <property type="protein sequence ID" value="MFC5406549.1"/>
    <property type="molecule type" value="Genomic_DNA"/>
</dbReference>
<evidence type="ECO:0000313" key="6">
    <source>
        <dbReference type="Proteomes" id="UP001596113"/>
    </source>
</evidence>
<keyword evidence="1" id="KW-0285">Flavoprotein</keyword>
<dbReference type="PANTHER" id="PTHR43408">
    <property type="entry name" value="FMN REDUCTASE (NADPH)"/>
    <property type="match status" value="1"/>
</dbReference>
<dbReference type="InterPro" id="IPR029039">
    <property type="entry name" value="Flavoprotein-like_sf"/>
</dbReference>
<evidence type="ECO:0000313" key="5">
    <source>
        <dbReference type="EMBL" id="MFC5406549.1"/>
    </source>
</evidence>
<evidence type="ECO:0000256" key="2">
    <source>
        <dbReference type="ARBA" id="ARBA00022643"/>
    </source>
</evidence>
<dbReference type="Proteomes" id="UP001596113">
    <property type="component" value="Unassembled WGS sequence"/>
</dbReference>
<proteinExistence type="predicted"/>
<dbReference type="RefSeq" id="WP_378138648.1">
    <property type="nucleotide sequence ID" value="NZ_JBHSMI010000056.1"/>
</dbReference>
<dbReference type="SUPFAM" id="SSF52218">
    <property type="entry name" value="Flavoproteins"/>
    <property type="match status" value="1"/>
</dbReference>
<dbReference type="EC" id="1.5.1.38" evidence="5"/>
<dbReference type="Gene3D" id="3.40.50.360">
    <property type="match status" value="1"/>
</dbReference>
<accession>A0ABW0I134</accession>
<keyword evidence="6" id="KW-1185">Reference proteome</keyword>
<protein>
    <submittedName>
        <fullName evidence="5">NADPH-dependent FMN reductase</fullName>
        <ecNumber evidence="5">1.5.1.38</ecNumber>
    </submittedName>
</protein>
<evidence type="ECO:0000259" key="4">
    <source>
        <dbReference type="Pfam" id="PF03358"/>
    </source>
</evidence>
<comment type="caution">
    <text evidence="5">The sequence shown here is derived from an EMBL/GenBank/DDBJ whole genome shotgun (WGS) entry which is preliminary data.</text>
</comment>
<dbReference type="NCBIfam" id="TIGR03567">
    <property type="entry name" value="FMN_reduc_SsuE"/>
    <property type="match status" value="1"/>
</dbReference>
<evidence type="ECO:0000256" key="1">
    <source>
        <dbReference type="ARBA" id="ARBA00022630"/>
    </source>
</evidence>
<evidence type="ECO:0000256" key="3">
    <source>
        <dbReference type="ARBA" id="ARBA00023002"/>
    </source>
</evidence>
<dbReference type="GO" id="GO:0052873">
    <property type="term" value="F:FMN reductase (NADPH) activity"/>
    <property type="evidence" value="ECO:0007669"/>
    <property type="project" value="UniProtKB-EC"/>
</dbReference>
<dbReference type="InterPro" id="IPR005025">
    <property type="entry name" value="FMN_Rdtase-like_dom"/>
</dbReference>
<dbReference type="InterPro" id="IPR020048">
    <property type="entry name" value="NADPH-dep_FMN_reduc_SsuE"/>
</dbReference>
<keyword evidence="3 5" id="KW-0560">Oxidoreductase</keyword>
<organism evidence="5 6">
    <name type="scientific">Cohnella soli</name>
    <dbReference type="NCBI Taxonomy" id="425005"/>
    <lineage>
        <taxon>Bacteria</taxon>
        <taxon>Bacillati</taxon>
        <taxon>Bacillota</taxon>
        <taxon>Bacilli</taxon>
        <taxon>Bacillales</taxon>
        <taxon>Paenibacillaceae</taxon>
        <taxon>Cohnella</taxon>
    </lineage>
</organism>
<keyword evidence="2" id="KW-0288">FMN</keyword>
<feature type="domain" description="NADPH-dependent FMN reductase-like" evidence="4">
    <location>
        <begin position="3"/>
        <end position="143"/>
    </location>
</feature>
<gene>
    <name evidence="5" type="primary">ssuE</name>
    <name evidence="5" type="ORF">ACFPOF_27775</name>
</gene>
<reference evidence="6" key="1">
    <citation type="journal article" date="2019" name="Int. J. Syst. Evol. Microbiol.">
        <title>The Global Catalogue of Microorganisms (GCM) 10K type strain sequencing project: providing services to taxonomists for standard genome sequencing and annotation.</title>
        <authorList>
            <consortium name="The Broad Institute Genomics Platform"/>
            <consortium name="The Broad Institute Genome Sequencing Center for Infectious Disease"/>
            <person name="Wu L."/>
            <person name="Ma J."/>
        </authorList>
    </citation>
    <scope>NUCLEOTIDE SEQUENCE [LARGE SCALE GENOMIC DNA]</scope>
    <source>
        <strain evidence="6">CGMCC 1.18575</strain>
    </source>
</reference>
<dbReference type="Pfam" id="PF03358">
    <property type="entry name" value="FMN_red"/>
    <property type="match status" value="1"/>
</dbReference>
<dbReference type="PANTHER" id="PTHR43408:SF1">
    <property type="entry name" value="FMN REDUCTASE (NADPH)"/>
    <property type="match status" value="1"/>
</dbReference>
<dbReference type="InterPro" id="IPR051814">
    <property type="entry name" value="NAD(P)H-dep_FMN_reductase"/>
</dbReference>
<sequence>MSKVVVISGSPSSTSRMDGLLKHTIAYLEKSGVQTTWIRVRDLPAEDLLKARFDSPAIIQANATVAQSDAVIVATPIYKASYSGVLKAFIDLLPQDAFENKLLLPLAMGGTLAHYNSIDYAMKPMLSALGGTQILTGMFVVDTQVSWNGDGELEMQEEVRARHTRTLEQFVMKLNKITV</sequence>